<evidence type="ECO:0000313" key="4">
    <source>
        <dbReference type="Proteomes" id="UP000234775"/>
    </source>
</evidence>
<name>A0A2I1K7G4_9LACT</name>
<comment type="caution">
    <text evidence="3">The sequence shown here is derived from an EMBL/GenBank/DDBJ whole genome shotgun (WGS) entry which is preliminary data.</text>
</comment>
<evidence type="ECO:0000256" key="1">
    <source>
        <dbReference type="SAM" id="Coils"/>
    </source>
</evidence>
<sequence>MWIVEAAYFLKEWWFLISSLIVLVYSGWKGVNRINSTLQAIQRQLELSNSRLEAEEQDRKRIWEKLGEHSHRIDRAENEMIKHNERIKSLFQAKGGK</sequence>
<organism evidence="3 4">
    <name type="scientific">Aerococcus christensenii</name>
    <dbReference type="NCBI Taxonomy" id="87541"/>
    <lineage>
        <taxon>Bacteria</taxon>
        <taxon>Bacillati</taxon>
        <taxon>Bacillota</taxon>
        <taxon>Bacilli</taxon>
        <taxon>Lactobacillales</taxon>
        <taxon>Aerococcaceae</taxon>
        <taxon>Aerococcus</taxon>
    </lineage>
</organism>
<keyword evidence="4" id="KW-1185">Reference proteome</keyword>
<gene>
    <name evidence="3" type="ORF">CYJ27_02435</name>
</gene>
<reference evidence="3 4" key="1">
    <citation type="submission" date="2017-12" db="EMBL/GenBank/DDBJ databases">
        <title>Phylogenetic diversity of female urinary microbiome.</title>
        <authorList>
            <person name="Thomas-White K."/>
            <person name="Wolfe A.J."/>
        </authorList>
    </citation>
    <scope>NUCLEOTIDE SEQUENCE [LARGE SCALE GENOMIC DNA]</scope>
    <source>
        <strain evidence="3 4">UMB0844</strain>
    </source>
</reference>
<feature type="coiled-coil region" evidence="1">
    <location>
        <begin position="38"/>
        <end position="93"/>
    </location>
</feature>
<dbReference type="RefSeq" id="WP_101659753.1">
    <property type="nucleotide sequence ID" value="NZ_PKGZ01000002.1"/>
</dbReference>
<keyword evidence="2" id="KW-0812">Transmembrane</keyword>
<protein>
    <submittedName>
        <fullName evidence="3">Uncharacterized protein</fullName>
    </submittedName>
</protein>
<dbReference type="AlphaFoldDB" id="A0A2I1K7G4"/>
<evidence type="ECO:0000256" key="2">
    <source>
        <dbReference type="SAM" id="Phobius"/>
    </source>
</evidence>
<evidence type="ECO:0000313" key="3">
    <source>
        <dbReference type="EMBL" id="PKY91552.1"/>
    </source>
</evidence>
<dbReference type="EMBL" id="PKGZ01000002">
    <property type="protein sequence ID" value="PKY91552.1"/>
    <property type="molecule type" value="Genomic_DNA"/>
</dbReference>
<keyword evidence="1" id="KW-0175">Coiled coil</keyword>
<accession>A0A2I1K7G4</accession>
<keyword evidence="2" id="KW-0472">Membrane</keyword>
<proteinExistence type="predicted"/>
<keyword evidence="2" id="KW-1133">Transmembrane helix</keyword>
<dbReference type="SUPFAM" id="SSF57997">
    <property type="entry name" value="Tropomyosin"/>
    <property type="match status" value="1"/>
</dbReference>
<feature type="transmembrane region" description="Helical" evidence="2">
    <location>
        <begin position="12"/>
        <end position="28"/>
    </location>
</feature>
<dbReference type="Proteomes" id="UP000234775">
    <property type="component" value="Unassembled WGS sequence"/>
</dbReference>